<evidence type="ECO:0000256" key="2">
    <source>
        <dbReference type="ARBA" id="ARBA00022803"/>
    </source>
</evidence>
<dbReference type="Pfam" id="PF13181">
    <property type="entry name" value="TPR_8"/>
    <property type="match status" value="2"/>
</dbReference>
<evidence type="ECO:0008006" key="7">
    <source>
        <dbReference type="Google" id="ProtNLM"/>
    </source>
</evidence>
<dbReference type="PROSITE" id="PS50005">
    <property type="entry name" value="TPR"/>
    <property type="match status" value="4"/>
</dbReference>
<dbReference type="Pfam" id="PF14559">
    <property type="entry name" value="TPR_19"/>
    <property type="match status" value="1"/>
</dbReference>
<dbReference type="InterPro" id="IPR011990">
    <property type="entry name" value="TPR-like_helical_dom_sf"/>
</dbReference>
<dbReference type="PROSITE" id="PS51257">
    <property type="entry name" value="PROKAR_LIPOPROTEIN"/>
    <property type="match status" value="1"/>
</dbReference>
<keyword evidence="2 3" id="KW-0802">TPR repeat</keyword>
<accession>V5WEF6</accession>
<evidence type="ECO:0000313" key="6">
    <source>
        <dbReference type="Proteomes" id="UP000018680"/>
    </source>
</evidence>
<evidence type="ECO:0000256" key="1">
    <source>
        <dbReference type="ARBA" id="ARBA00022737"/>
    </source>
</evidence>
<evidence type="ECO:0000256" key="4">
    <source>
        <dbReference type="SAM" id="MobiDB-lite"/>
    </source>
</evidence>
<keyword evidence="1" id="KW-0677">Repeat</keyword>
<dbReference type="InterPro" id="IPR050498">
    <property type="entry name" value="Ycf3"/>
</dbReference>
<keyword evidence="6" id="KW-1185">Reference proteome</keyword>
<dbReference type="InterPro" id="IPR019734">
    <property type="entry name" value="TPR_rpt"/>
</dbReference>
<evidence type="ECO:0000256" key="3">
    <source>
        <dbReference type="PROSITE-ProRule" id="PRU00339"/>
    </source>
</evidence>
<evidence type="ECO:0000313" key="5">
    <source>
        <dbReference type="EMBL" id="AHC13531.1"/>
    </source>
</evidence>
<feature type="region of interest" description="Disordered" evidence="4">
    <location>
        <begin position="102"/>
        <end position="126"/>
    </location>
</feature>
<dbReference type="PROSITE" id="PS50293">
    <property type="entry name" value="TPR_REGION"/>
    <property type="match status" value="1"/>
</dbReference>
<feature type="repeat" description="TPR" evidence="3">
    <location>
        <begin position="163"/>
        <end position="196"/>
    </location>
</feature>
<dbReference type="SMART" id="SM00028">
    <property type="entry name" value="TPR"/>
    <property type="match status" value="6"/>
</dbReference>
<dbReference type="Proteomes" id="UP000018680">
    <property type="component" value="Chromosome"/>
</dbReference>
<name>V5WEF6_9SPIO</name>
<feature type="repeat" description="TPR" evidence="3">
    <location>
        <begin position="231"/>
        <end position="264"/>
    </location>
</feature>
<dbReference type="Pfam" id="PF13432">
    <property type="entry name" value="TPR_16"/>
    <property type="match status" value="1"/>
</dbReference>
<feature type="repeat" description="TPR" evidence="3">
    <location>
        <begin position="299"/>
        <end position="332"/>
    </location>
</feature>
<feature type="repeat" description="TPR" evidence="3">
    <location>
        <begin position="197"/>
        <end position="230"/>
    </location>
</feature>
<gene>
    <name evidence="5" type="ORF">L21SP2_0085</name>
</gene>
<reference evidence="5 6" key="1">
    <citation type="journal article" date="2015" name="Stand. Genomic Sci.">
        <title>Complete genome sequence and description of Salinispira pacifica gen. nov., sp. nov., a novel spirochaete isolated form a hypersaline microbial mat.</title>
        <authorList>
            <person name="Ben Hania W."/>
            <person name="Joseph M."/>
            <person name="Schumann P."/>
            <person name="Bunk B."/>
            <person name="Fiebig A."/>
            <person name="Sproer C."/>
            <person name="Klenk H.P."/>
            <person name="Fardeau M.L."/>
            <person name="Spring S."/>
        </authorList>
    </citation>
    <scope>NUCLEOTIDE SEQUENCE [LARGE SCALE GENOMIC DNA]</scope>
    <source>
        <strain evidence="5 6">L21-RPul-D2</strain>
    </source>
</reference>
<protein>
    <recommendedName>
        <fullName evidence="7">Tetratricopeptide repeat protein</fullName>
    </recommendedName>
</protein>
<dbReference type="PANTHER" id="PTHR44858">
    <property type="entry name" value="TETRATRICOPEPTIDE REPEAT PROTEIN 6"/>
    <property type="match status" value="1"/>
</dbReference>
<dbReference type="STRING" id="1307761.L21SP2_0085"/>
<dbReference type="PANTHER" id="PTHR44858:SF1">
    <property type="entry name" value="UDP-N-ACETYLGLUCOSAMINE--PEPTIDE N-ACETYLGLUCOSAMINYLTRANSFERASE SPINDLY-RELATED"/>
    <property type="match status" value="1"/>
</dbReference>
<dbReference type="Gene3D" id="1.25.40.10">
    <property type="entry name" value="Tetratricopeptide repeat domain"/>
    <property type="match status" value="3"/>
</dbReference>
<proteinExistence type="predicted"/>
<organism evidence="5 6">
    <name type="scientific">Salinispira pacifica</name>
    <dbReference type="NCBI Taxonomy" id="1307761"/>
    <lineage>
        <taxon>Bacteria</taxon>
        <taxon>Pseudomonadati</taxon>
        <taxon>Spirochaetota</taxon>
        <taxon>Spirochaetia</taxon>
        <taxon>Spirochaetales</taxon>
        <taxon>Spirochaetaceae</taxon>
        <taxon>Salinispira</taxon>
    </lineage>
</organism>
<dbReference type="HOGENOM" id="CLU_039050_0_0_12"/>
<sequence>MIRGGIILLSSLFLLSCATVPQGGSSEQKSPGAEDGFEDDIEVYDRMSAAILLGDPREAIQAYEQAKLDDPDDPASRILLARLQIAAGELDTAETMLRELLNGSGDTDSAEGASAENSSTRELSDEDRADALVSLSLIERARGRREAEEDLLVRALQADETNVQANTGIGEILLEKEQYDRAEQRFQKALETEDDNFVALQGLGNSYLRNGKSQDAISAFSRAIDVDPDYSYSYVDRSRAFVEQGYYDRAIADMTRAIDLDEQNGWNYLDRGRMNARSGNFEAAEQDFSRAIQRIPGVFLNYAYRGQVRAFLGEYEDAAADYEQALEIRPDYYPAYSYLGALEYIRGNHQNSGRLLDEAWKEEKARGSLILFSAAAGFAQSPGAGRSYLEDRLGEFSRDDLFYFVGRFFIDGVDTRLLRQIQQEEDMQTKALAQFFTALRYAQRGQISTALALLNSQEQERLEGTPEGVVRTWLIDELSQ</sequence>
<dbReference type="AlphaFoldDB" id="V5WEF6"/>
<dbReference type="eggNOG" id="COG0457">
    <property type="taxonomic scope" value="Bacteria"/>
</dbReference>
<dbReference type="KEGG" id="slr:L21SP2_0085"/>
<dbReference type="SUPFAM" id="SSF48452">
    <property type="entry name" value="TPR-like"/>
    <property type="match status" value="2"/>
</dbReference>
<dbReference type="EMBL" id="CP006939">
    <property type="protein sequence ID" value="AHC13531.1"/>
    <property type="molecule type" value="Genomic_DNA"/>
</dbReference>